<evidence type="ECO:0000313" key="4">
    <source>
        <dbReference type="Proteomes" id="UP000198982"/>
    </source>
</evidence>
<dbReference type="InterPro" id="IPR036388">
    <property type="entry name" value="WH-like_DNA-bd_sf"/>
</dbReference>
<feature type="compositionally biased region" description="Polar residues" evidence="1">
    <location>
        <begin position="13"/>
        <end position="25"/>
    </location>
</feature>
<dbReference type="InterPro" id="IPR036240">
    <property type="entry name" value="Gp9-like_sf"/>
</dbReference>
<organism evidence="3 4">
    <name type="scientific">Pseudomonas saponiphila</name>
    <dbReference type="NCBI Taxonomy" id="556534"/>
    <lineage>
        <taxon>Bacteria</taxon>
        <taxon>Pseudomonadati</taxon>
        <taxon>Pseudomonadota</taxon>
        <taxon>Gammaproteobacteria</taxon>
        <taxon>Pseudomonadales</taxon>
        <taxon>Pseudomonadaceae</taxon>
        <taxon>Pseudomonas</taxon>
    </lineage>
</organism>
<name>A0A1H4XLK9_9PSED</name>
<sequence>MTIDPIHLGSAPNDGTGQNLRSGGQTINDNFAELDIRTGAAQTKADQGVADAANALSAANSAQTKADQGVADAANALSAANAAQTKADQGVADAENAREIANGKLSISGGSLSGPLLSSSHGKFTQLELSSTTEALISGGEPHTAVTLGPIISIAKNTNMITEFFVSSEVRGYAPKFTLLRSRGTVSAPTAVIDADNLGAFQFVAHNGSFFITTASISAAIDGTPSGAVVPTSLQLYTAGANTGGVRWRVRSSGDFQPGDDNLYDIGGAGVRPKTLWAATGAISTSDAREKTVVRGLSKEEVGAAKALAKEIGSYRWLAAIAEKGESARDHIGMTVQRAIQVMSSFGLDPFAYGFICHDAWEERIQAGPVEGEDPTVVPAGDRYSFRIDELNLFLAAGFEARLAEIESRFA</sequence>
<dbReference type="RefSeq" id="WP_092320105.1">
    <property type="nucleotide sequence ID" value="NZ_FNTJ01000002.1"/>
</dbReference>
<evidence type="ECO:0000259" key="2">
    <source>
        <dbReference type="PROSITE" id="PS51688"/>
    </source>
</evidence>
<dbReference type="Pfam" id="PF13884">
    <property type="entry name" value="Peptidase_S74"/>
    <property type="match status" value="1"/>
</dbReference>
<accession>A0A1H4XLK9</accession>
<dbReference type="Proteomes" id="UP000198982">
    <property type="component" value="Unassembled WGS sequence"/>
</dbReference>
<dbReference type="PROSITE" id="PS51688">
    <property type="entry name" value="ICA"/>
    <property type="match status" value="1"/>
</dbReference>
<protein>
    <submittedName>
        <fullName evidence="3">Chaperone of endosialidase</fullName>
    </submittedName>
</protein>
<feature type="region of interest" description="Disordered" evidence="1">
    <location>
        <begin position="1"/>
        <end position="25"/>
    </location>
</feature>
<dbReference type="Gene3D" id="1.10.10.10">
    <property type="entry name" value="Winged helix-like DNA-binding domain superfamily/Winged helix DNA-binding domain"/>
    <property type="match status" value="1"/>
</dbReference>
<dbReference type="AlphaFoldDB" id="A0A1H4XLK9"/>
<evidence type="ECO:0000313" key="3">
    <source>
        <dbReference type="EMBL" id="SED05614.1"/>
    </source>
</evidence>
<dbReference type="EMBL" id="FNTJ01000002">
    <property type="protein sequence ID" value="SED05614.1"/>
    <property type="molecule type" value="Genomic_DNA"/>
</dbReference>
<reference evidence="4" key="1">
    <citation type="submission" date="2016-10" db="EMBL/GenBank/DDBJ databases">
        <authorList>
            <person name="Varghese N."/>
            <person name="Submissions S."/>
        </authorList>
    </citation>
    <scope>NUCLEOTIDE SEQUENCE [LARGE SCALE GENOMIC DNA]</scope>
    <source>
        <strain evidence="4">DSM 9751</strain>
    </source>
</reference>
<dbReference type="CDD" id="cd10144">
    <property type="entry name" value="Peptidase_S74_CIMCD"/>
    <property type="match status" value="1"/>
</dbReference>
<feature type="domain" description="Peptidase S74" evidence="2">
    <location>
        <begin position="286"/>
        <end position="411"/>
    </location>
</feature>
<evidence type="ECO:0000256" key="1">
    <source>
        <dbReference type="SAM" id="MobiDB-lite"/>
    </source>
</evidence>
<proteinExistence type="predicted"/>
<gene>
    <name evidence="3" type="ORF">SAMN05216178_6026</name>
</gene>
<dbReference type="InterPro" id="IPR030392">
    <property type="entry name" value="S74_ICA"/>
</dbReference>
<dbReference type="SUPFAM" id="SSF50017">
    <property type="entry name" value="gp9"/>
    <property type="match status" value="1"/>
</dbReference>
<keyword evidence="4" id="KW-1185">Reference proteome</keyword>